<organism evidence="1 2">
    <name type="scientific">Batillaria attramentaria</name>
    <dbReference type="NCBI Taxonomy" id="370345"/>
    <lineage>
        <taxon>Eukaryota</taxon>
        <taxon>Metazoa</taxon>
        <taxon>Spiralia</taxon>
        <taxon>Lophotrochozoa</taxon>
        <taxon>Mollusca</taxon>
        <taxon>Gastropoda</taxon>
        <taxon>Caenogastropoda</taxon>
        <taxon>Sorbeoconcha</taxon>
        <taxon>Cerithioidea</taxon>
        <taxon>Batillariidae</taxon>
        <taxon>Batillaria</taxon>
    </lineage>
</organism>
<accession>A0ABD0JYK2</accession>
<gene>
    <name evidence="1" type="ORF">BaRGS_00028909</name>
</gene>
<protein>
    <submittedName>
        <fullName evidence="1">Uncharacterized protein</fullName>
    </submittedName>
</protein>
<name>A0ABD0JYK2_9CAEN</name>
<keyword evidence="2" id="KW-1185">Reference proteome</keyword>
<reference evidence="1 2" key="1">
    <citation type="journal article" date="2023" name="Sci. Data">
        <title>Genome assembly of the Korean intertidal mud-creeper Batillaria attramentaria.</title>
        <authorList>
            <person name="Patra A.K."/>
            <person name="Ho P.T."/>
            <person name="Jun S."/>
            <person name="Lee S.J."/>
            <person name="Kim Y."/>
            <person name="Won Y.J."/>
        </authorList>
    </citation>
    <scope>NUCLEOTIDE SEQUENCE [LARGE SCALE GENOMIC DNA]</scope>
    <source>
        <strain evidence="1">Wonlab-2016</strain>
    </source>
</reference>
<evidence type="ECO:0000313" key="2">
    <source>
        <dbReference type="Proteomes" id="UP001519460"/>
    </source>
</evidence>
<comment type="caution">
    <text evidence="1">The sequence shown here is derived from an EMBL/GenBank/DDBJ whole genome shotgun (WGS) entry which is preliminary data.</text>
</comment>
<dbReference type="EMBL" id="JACVVK020000294">
    <property type="protein sequence ID" value="KAK7479829.1"/>
    <property type="molecule type" value="Genomic_DNA"/>
</dbReference>
<dbReference type="AlphaFoldDB" id="A0ABD0JYK2"/>
<dbReference type="Proteomes" id="UP001519460">
    <property type="component" value="Unassembled WGS sequence"/>
</dbReference>
<proteinExistence type="predicted"/>
<sequence>MGLRASLGQPISAGWAVPENRLEGKITTPRRGERKVRGSELGKWTTIDDTQDPHQSITGSRSWCAISIASLISHDVCGDSSVGPSDLWHFTFSRSWTILCG</sequence>
<evidence type="ECO:0000313" key="1">
    <source>
        <dbReference type="EMBL" id="KAK7479829.1"/>
    </source>
</evidence>